<dbReference type="RefSeq" id="WP_267533297.1">
    <property type="nucleotide sequence ID" value="NZ_JAPNKA010000001.1"/>
</dbReference>
<gene>
    <name evidence="3" type="ORF">OV287_07490</name>
</gene>
<dbReference type="Proteomes" id="UP001207654">
    <property type="component" value="Unassembled WGS sequence"/>
</dbReference>
<dbReference type="InterPro" id="IPR000192">
    <property type="entry name" value="Aminotrans_V_dom"/>
</dbReference>
<dbReference type="InterPro" id="IPR015421">
    <property type="entry name" value="PyrdxlP-dep_Trfase_major"/>
</dbReference>
<feature type="domain" description="Aminotransferase class V" evidence="2">
    <location>
        <begin position="64"/>
        <end position="431"/>
    </location>
</feature>
<dbReference type="PANTHER" id="PTHR43092:SF6">
    <property type="entry name" value="BLR1280 PROTEIN"/>
    <property type="match status" value="1"/>
</dbReference>
<keyword evidence="3" id="KW-0808">Transferase</keyword>
<dbReference type="InterPro" id="IPR015422">
    <property type="entry name" value="PyrdxlP-dep_Trfase_small"/>
</dbReference>
<dbReference type="SUPFAM" id="SSF53383">
    <property type="entry name" value="PLP-dependent transferases"/>
    <property type="match status" value="1"/>
</dbReference>
<sequence>MLSRRGFLLTSALAAGAGAVPTGSAAEKKRRASTDDLRDWGAVRRQFELDSRYIHLGLFFLASHPRSVREAIESYRRQLEANPLHTVERLVFGGPQDYIPAKVCNAIASYIGGSADDIALTQNTTTGLAVIYQGLPLKPGDEILTTSHDHFVHHEAIRLAVERSGATWRKVPLFDSYDAISADGMVERLRKAIRPETRVVGVTWVHSSSGLKLPLRRIADALAVVNRERAPERRVLFVVDGVHGLGVESPDIVAMGMDAFSAGTHKWIFGPRGTGFVWARPELWSVMRPLMPSTSSAELFFAWAGEKPPEMPARATWFSPGGFQAFEHYWAVPTAFEFHQAIGSQRITERIHELNTQMREGLAKMPHVTLYTPRSTELSSGMVCFDVKGMSPQQVVQRLAERNRILASTTPYAVPYARVAFGIQNTPDEVEKTLAAIRSMA</sequence>
<reference evidence="3 4" key="1">
    <citation type="submission" date="2022-11" db="EMBL/GenBank/DDBJ databases">
        <title>Minimal conservation of predation-associated metabolite biosynthetic gene clusters underscores biosynthetic potential of Myxococcota including descriptions for ten novel species: Archangium lansinium sp. nov., Myxococcus landrumus sp. nov., Nannocystis bai.</title>
        <authorList>
            <person name="Ahearne A."/>
            <person name="Stevens C."/>
            <person name="Phillips K."/>
        </authorList>
    </citation>
    <scope>NUCLEOTIDE SEQUENCE [LARGE SCALE GENOMIC DNA]</scope>
    <source>
        <strain evidence="3 4">MIWBW</strain>
    </source>
</reference>
<dbReference type="PANTHER" id="PTHR43092">
    <property type="entry name" value="L-CYSTEINE DESULFHYDRASE"/>
    <property type="match status" value="1"/>
</dbReference>
<dbReference type="InterPro" id="IPR015424">
    <property type="entry name" value="PyrdxlP-dep_Trfase"/>
</dbReference>
<protein>
    <submittedName>
        <fullName evidence="3">Aminotransferase class V-fold PLP-dependent enzyme</fullName>
    </submittedName>
</protein>
<dbReference type="GO" id="GO:0008483">
    <property type="term" value="F:transaminase activity"/>
    <property type="evidence" value="ECO:0007669"/>
    <property type="project" value="UniProtKB-KW"/>
</dbReference>
<dbReference type="Pfam" id="PF00266">
    <property type="entry name" value="Aminotran_5"/>
    <property type="match status" value="1"/>
</dbReference>
<evidence type="ECO:0000256" key="1">
    <source>
        <dbReference type="ARBA" id="ARBA00022898"/>
    </source>
</evidence>
<evidence type="ECO:0000313" key="3">
    <source>
        <dbReference type="EMBL" id="MCY1074325.1"/>
    </source>
</evidence>
<dbReference type="PROSITE" id="PS51318">
    <property type="entry name" value="TAT"/>
    <property type="match status" value="1"/>
</dbReference>
<keyword evidence="4" id="KW-1185">Reference proteome</keyword>
<evidence type="ECO:0000259" key="2">
    <source>
        <dbReference type="Pfam" id="PF00266"/>
    </source>
</evidence>
<keyword evidence="1" id="KW-0663">Pyridoxal phosphate</keyword>
<dbReference type="Gene3D" id="3.90.1150.10">
    <property type="entry name" value="Aspartate Aminotransferase, domain 1"/>
    <property type="match status" value="1"/>
</dbReference>
<comment type="caution">
    <text evidence="3">The sequence shown here is derived from an EMBL/GenBank/DDBJ whole genome shotgun (WGS) entry which is preliminary data.</text>
</comment>
<organism evidence="3 4">
    <name type="scientific">Archangium lansingense</name>
    <dbReference type="NCBI Taxonomy" id="2995310"/>
    <lineage>
        <taxon>Bacteria</taxon>
        <taxon>Pseudomonadati</taxon>
        <taxon>Myxococcota</taxon>
        <taxon>Myxococcia</taxon>
        <taxon>Myxococcales</taxon>
        <taxon>Cystobacterineae</taxon>
        <taxon>Archangiaceae</taxon>
        <taxon>Archangium</taxon>
    </lineage>
</organism>
<evidence type="ECO:0000313" key="4">
    <source>
        <dbReference type="Proteomes" id="UP001207654"/>
    </source>
</evidence>
<name>A0ABT3ZY47_9BACT</name>
<dbReference type="Gene3D" id="3.40.640.10">
    <property type="entry name" value="Type I PLP-dependent aspartate aminotransferase-like (Major domain)"/>
    <property type="match status" value="1"/>
</dbReference>
<dbReference type="EMBL" id="JAPNKA010000001">
    <property type="protein sequence ID" value="MCY1074325.1"/>
    <property type="molecule type" value="Genomic_DNA"/>
</dbReference>
<accession>A0ABT3ZY47</accession>
<dbReference type="InterPro" id="IPR006311">
    <property type="entry name" value="TAT_signal"/>
</dbReference>
<proteinExistence type="predicted"/>
<keyword evidence="3" id="KW-0032">Aminotransferase</keyword>